<dbReference type="SUPFAM" id="SSF48452">
    <property type="entry name" value="TPR-like"/>
    <property type="match status" value="1"/>
</dbReference>
<keyword evidence="5" id="KW-0998">Cell outer membrane</keyword>
<dbReference type="InterPro" id="IPR033985">
    <property type="entry name" value="SusD-like_N"/>
</dbReference>
<dbReference type="Proteomes" id="UP000184509">
    <property type="component" value="Unassembled WGS sequence"/>
</dbReference>
<reference evidence="10" key="1">
    <citation type="submission" date="2016-11" db="EMBL/GenBank/DDBJ databases">
        <authorList>
            <person name="Varghese N."/>
            <person name="Submissions S."/>
        </authorList>
    </citation>
    <scope>NUCLEOTIDE SEQUENCE [LARGE SCALE GENOMIC DNA]</scope>
    <source>
        <strain evidence="10">DSM 26991</strain>
    </source>
</reference>
<dbReference type="RefSeq" id="WP_073399657.1">
    <property type="nucleotide sequence ID" value="NZ_FQTV01000004.1"/>
</dbReference>
<evidence type="ECO:0000256" key="6">
    <source>
        <dbReference type="SAM" id="SignalP"/>
    </source>
</evidence>
<dbReference type="AlphaFoldDB" id="A0A1M4XCG7"/>
<evidence type="ECO:0000313" key="10">
    <source>
        <dbReference type="Proteomes" id="UP000184509"/>
    </source>
</evidence>
<dbReference type="OrthoDB" id="5694214at2"/>
<dbReference type="Pfam" id="PF14322">
    <property type="entry name" value="SusD-like_3"/>
    <property type="match status" value="1"/>
</dbReference>
<dbReference type="InterPro" id="IPR011990">
    <property type="entry name" value="TPR-like_helical_dom_sf"/>
</dbReference>
<dbReference type="GO" id="GO:0009279">
    <property type="term" value="C:cell outer membrane"/>
    <property type="evidence" value="ECO:0007669"/>
    <property type="project" value="UniProtKB-SubCell"/>
</dbReference>
<evidence type="ECO:0000256" key="1">
    <source>
        <dbReference type="ARBA" id="ARBA00004442"/>
    </source>
</evidence>
<feature type="domain" description="RagB/SusD" evidence="7">
    <location>
        <begin position="345"/>
        <end position="603"/>
    </location>
</feature>
<keyword evidence="3 6" id="KW-0732">Signal</keyword>
<feature type="chain" id="PRO_5012951371" evidence="6">
    <location>
        <begin position="27"/>
        <end position="603"/>
    </location>
</feature>
<keyword evidence="4" id="KW-0472">Membrane</keyword>
<feature type="domain" description="SusD-like N-terminal" evidence="8">
    <location>
        <begin position="51"/>
        <end position="226"/>
    </location>
</feature>
<dbReference type="Gene3D" id="1.25.40.390">
    <property type="match status" value="2"/>
</dbReference>
<accession>A0A1M4XCG7</accession>
<evidence type="ECO:0000256" key="5">
    <source>
        <dbReference type="ARBA" id="ARBA00023237"/>
    </source>
</evidence>
<dbReference type="PROSITE" id="PS51257">
    <property type="entry name" value="PROKAR_LIPOPROTEIN"/>
    <property type="match status" value="1"/>
</dbReference>
<evidence type="ECO:0000256" key="2">
    <source>
        <dbReference type="ARBA" id="ARBA00006275"/>
    </source>
</evidence>
<proteinExistence type="inferred from homology"/>
<keyword evidence="10" id="KW-1185">Reference proteome</keyword>
<evidence type="ECO:0000256" key="4">
    <source>
        <dbReference type="ARBA" id="ARBA00023136"/>
    </source>
</evidence>
<comment type="similarity">
    <text evidence="2">Belongs to the SusD family.</text>
</comment>
<dbReference type="STRING" id="1297750.SAMN05444405_1041"/>
<protein>
    <submittedName>
        <fullName evidence="9">Starch-binding associating with outer membrane</fullName>
    </submittedName>
</protein>
<evidence type="ECO:0000256" key="3">
    <source>
        <dbReference type="ARBA" id="ARBA00022729"/>
    </source>
</evidence>
<evidence type="ECO:0000259" key="8">
    <source>
        <dbReference type="Pfam" id="PF14322"/>
    </source>
</evidence>
<dbReference type="Pfam" id="PF07980">
    <property type="entry name" value="SusD_RagB"/>
    <property type="match status" value="1"/>
</dbReference>
<evidence type="ECO:0000313" key="9">
    <source>
        <dbReference type="EMBL" id="SHE91247.1"/>
    </source>
</evidence>
<name>A0A1M4XCG7_9BACE</name>
<gene>
    <name evidence="9" type="ORF">SAMN05444405_1041</name>
</gene>
<evidence type="ECO:0000259" key="7">
    <source>
        <dbReference type="Pfam" id="PF07980"/>
    </source>
</evidence>
<dbReference type="EMBL" id="FQTV01000004">
    <property type="protein sequence ID" value="SHE91247.1"/>
    <property type="molecule type" value="Genomic_DNA"/>
</dbReference>
<feature type="signal peptide" evidence="6">
    <location>
        <begin position="1"/>
        <end position="26"/>
    </location>
</feature>
<organism evidence="9 10">
    <name type="scientific">Bacteroides luti</name>
    <dbReference type="NCBI Taxonomy" id="1297750"/>
    <lineage>
        <taxon>Bacteria</taxon>
        <taxon>Pseudomonadati</taxon>
        <taxon>Bacteroidota</taxon>
        <taxon>Bacteroidia</taxon>
        <taxon>Bacteroidales</taxon>
        <taxon>Bacteroidaceae</taxon>
        <taxon>Bacteroides</taxon>
    </lineage>
</organism>
<comment type="subcellular location">
    <subcellularLocation>
        <location evidence="1">Cell outer membrane</location>
    </subcellularLocation>
</comment>
<sequence>MKFNKLNKYNKILLSTILAASVGVSSCSLDEVNPSGSTMNILISQKDGYQKAINNCYFSLQRYFYGKNGMMFLTEAGTDLWTSRQNAKTYEGYFKYGQGAQISLNNAKDQWNGAYDGIGACNLCIESVDNVTDFASTDEKNALVAEAHYMRALYYYFLVEQFGAVTLNTTLPSGVDLSPTKTEPLEIYKTTIIPDLEFAAKWLPISRPGEEGRALRKSAMGLLAKACLQTKEYGTTEYLQEAIETSKALIADCESGGAKYATYMYPTINQVFANANNLENKESLYSVAFSQAGGSTNLWQHNQDYQLFYGNVAKFPAILYKGHETEIGRYSDGLFMPSKYLLDVFVNKDNTLDPRYAAFFQTEWTANNAYQWTADNLKMYDRTSSVTSSSKVNVGDVAIKIVRPQEAAYSDLVSNKLNVPYLVIDYKDLYNDDMTVKMTYTRLNDGSTVENPFYFFYPSLNKFNSSNFTVISASKNRFACDASAITMRMAEIYLIAAEADLYLNGGSGSAAYINKVRKRAGAADIQGSVTIQTILDERARELAGEYTRFYDLKRTGKLSKAYLTETNPDVGAYFNDDYYKVRPIPQSFTDVIKNGAEYQNPGY</sequence>
<dbReference type="InterPro" id="IPR012944">
    <property type="entry name" value="SusD_RagB_dom"/>
</dbReference>